<sequence>MNRAVSLDVLRGLSIFGMILSGTIPFGNVLPAWMYHAQCPPPSHAFNPEIAGITWVDLVLPVFIFCMGAAIPLALGKKLEKGQTIGEITRQILTRFSVLVLFAIYIAHIMPHAIGKGFWNLNLLGTDVKGYDLQIFTLLGFLLMFPMFAVIRDAKKKIIYRIAGWGGAILLLLIFRFTYGQEFSLHRSNIIILLLAGVYFLGAISWLISRNNTTARLAIFIFWAAVQVLSKHTGLGIIIENYQPISWFFKLSMSFYMLLLIPATMVGDIIAKRLKSSEEFSERAGNGNSKHIFFAGVLAVSVWLTISLFARWTTAVFIVTPATLIFLYLLVTKYIPGYRQMFTLAAYLIIIGLMVEPVEGGIKKDYVTVSYLLITAGISINLLMFLDYVVAYFRNSRWVKLFEGAGSNPLMAYVMSTWFMFPLLHVSFLIGFYNVLYPSGYPWIGVLRAACLVMLIMVVVNRMVRKKIVWRV</sequence>
<dbReference type="PANTHER" id="PTHR31061">
    <property type="entry name" value="LD22376P"/>
    <property type="match status" value="1"/>
</dbReference>
<feature type="transmembrane region" description="Helical" evidence="1">
    <location>
        <begin position="134"/>
        <end position="151"/>
    </location>
</feature>
<keyword evidence="1" id="KW-0812">Transmembrane</keyword>
<feature type="transmembrane region" description="Helical" evidence="1">
    <location>
        <begin position="251"/>
        <end position="271"/>
    </location>
</feature>
<feature type="transmembrane region" description="Helical" evidence="1">
    <location>
        <begin position="292"/>
        <end position="310"/>
    </location>
</feature>
<comment type="caution">
    <text evidence="3">The sequence shown here is derived from an EMBL/GenBank/DDBJ whole genome shotgun (WGS) entry which is preliminary data.</text>
</comment>
<accession>A0A399SVY6</accession>
<feature type="transmembrane region" description="Helical" evidence="1">
    <location>
        <begin position="368"/>
        <end position="390"/>
    </location>
</feature>
<name>A0A399SVY6_9BACT</name>
<dbReference type="AlphaFoldDB" id="A0A399SVY6"/>
<feature type="transmembrane region" description="Helical" evidence="1">
    <location>
        <begin position="316"/>
        <end position="335"/>
    </location>
</feature>
<feature type="domain" description="DUF5009" evidence="2">
    <location>
        <begin position="3"/>
        <end position="269"/>
    </location>
</feature>
<proteinExistence type="predicted"/>
<dbReference type="EMBL" id="QWGR01000017">
    <property type="protein sequence ID" value="RIJ46117.1"/>
    <property type="molecule type" value="Genomic_DNA"/>
</dbReference>
<feature type="transmembrane region" description="Helical" evidence="1">
    <location>
        <begin position="53"/>
        <end position="75"/>
    </location>
</feature>
<gene>
    <name evidence="3" type="ORF">D1614_20540</name>
</gene>
<feature type="transmembrane region" description="Helical" evidence="1">
    <location>
        <begin position="158"/>
        <end position="178"/>
    </location>
</feature>
<evidence type="ECO:0000313" key="4">
    <source>
        <dbReference type="Proteomes" id="UP000265926"/>
    </source>
</evidence>
<keyword evidence="4" id="KW-1185">Reference proteome</keyword>
<evidence type="ECO:0000313" key="3">
    <source>
        <dbReference type="EMBL" id="RIJ46117.1"/>
    </source>
</evidence>
<dbReference type="InterPro" id="IPR032176">
    <property type="entry name" value="DUF5009"/>
</dbReference>
<dbReference type="Proteomes" id="UP000265926">
    <property type="component" value="Unassembled WGS sequence"/>
</dbReference>
<keyword evidence="1" id="KW-0472">Membrane</keyword>
<feature type="transmembrane region" description="Helical" evidence="1">
    <location>
        <begin position="342"/>
        <end position="362"/>
    </location>
</feature>
<dbReference type="PANTHER" id="PTHR31061:SF24">
    <property type="entry name" value="LD22376P"/>
    <property type="match status" value="1"/>
</dbReference>
<feature type="transmembrane region" description="Helical" evidence="1">
    <location>
        <begin position="220"/>
        <end position="239"/>
    </location>
</feature>
<dbReference type="RefSeq" id="WP_119439867.1">
    <property type="nucleotide sequence ID" value="NZ_QWGR01000017.1"/>
</dbReference>
<evidence type="ECO:0000259" key="2">
    <source>
        <dbReference type="Pfam" id="PF16401"/>
    </source>
</evidence>
<keyword evidence="1" id="KW-1133">Transmembrane helix</keyword>
<dbReference type="OrthoDB" id="9788724at2"/>
<feature type="transmembrane region" description="Helical" evidence="1">
    <location>
        <begin position="12"/>
        <end position="33"/>
    </location>
</feature>
<feature type="transmembrane region" description="Helical" evidence="1">
    <location>
        <begin position="190"/>
        <end position="208"/>
    </location>
</feature>
<feature type="transmembrane region" description="Helical" evidence="1">
    <location>
        <begin position="441"/>
        <end position="461"/>
    </location>
</feature>
<evidence type="ECO:0000256" key="1">
    <source>
        <dbReference type="SAM" id="Phobius"/>
    </source>
</evidence>
<reference evidence="3 4" key="1">
    <citation type="submission" date="2018-08" db="EMBL/GenBank/DDBJ databases">
        <title>Pallidiluteibacterium maritimus gen. nov., sp. nov., isolated from coastal sediment.</title>
        <authorList>
            <person name="Zhou L.Y."/>
        </authorList>
    </citation>
    <scope>NUCLEOTIDE SEQUENCE [LARGE SCALE GENOMIC DNA]</scope>
    <source>
        <strain evidence="3 4">XSD2</strain>
    </source>
</reference>
<protein>
    <submittedName>
        <fullName evidence="3">DUF5009 domain-containing protein</fullName>
    </submittedName>
</protein>
<organism evidence="3 4">
    <name type="scientific">Maribellus luteus</name>
    <dbReference type="NCBI Taxonomy" id="2305463"/>
    <lineage>
        <taxon>Bacteria</taxon>
        <taxon>Pseudomonadati</taxon>
        <taxon>Bacteroidota</taxon>
        <taxon>Bacteroidia</taxon>
        <taxon>Marinilabiliales</taxon>
        <taxon>Prolixibacteraceae</taxon>
        <taxon>Maribellus</taxon>
    </lineage>
</organism>
<dbReference type="Pfam" id="PF16401">
    <property type="entry name" value="DUF5009"/>
    <property type="match status" value="1"/>
</dbReference>
<feature type="transmembrane region" description="Helical" evidence="1">
    <location>
        <begin position="96"/>
        <end position="114"/>
    </location>
</feature>
<feature type="transmembrane region" description="Helical" evidence="1">
    <location>
        <begin position="410"/>
        <end position="435"/>
    </location>
</feature>